<dbReference type="InterPro" id="IPR001128">
    <property type="entry name" value="Cyt_P450"/>
</dbReference>
<keyword evidence="4 8" id="KW-0560">Oxidoreductase</keyword>
<evidence type="ECO:0000256" key="8">
    <source>
        <dbReference type="RuleBase" id="RU000461"/>
    </source>
</evidence>
<dbReference type="PRINTS" id="PR00465">
    <property type="entry name" value="EP450IV"/>
</dbReference>
<dbReference type="GO" id="GO:0016705">
    <property type="term" value="F:oxidoreductase activity, acting on paired donors, with incorporation or reduction of molecular oxygen"/>
    <property type="evidence" value="ECO:0007669"/>
    <property type="project" value="InterPro"/>
</dbReference>
<dbReference type="Proteomes" id="UP000070501">
    <property type="component" value="Unassembled WGS sequence"/>
</dbReference>
<dbReference type="AlphaFoldDB" id="A0A136J623"/>
<keyword evidence="3 7" id="KW-0479">Metal-binding</keyword>
<dbReference type="OrthoDB" id="1844152at2759"/>
<dbReference type="PANTHER" id="PTHR46206:SF7">
    <property type="entry name" value="P450, PUTATIVE (EUROFUNG)-RELATED"/>
    <property type="match status" value="1"/>
</dbReference>
<dbReference type="InterPro" id="IPR002403">
    <property type="entry name" value="Cyt_P450_E_grp-IV"/>
</dbReference>
<feature type="binding site" description="axial binding residue" evidence="7">
    <location>
        <position position="463"/>
    </location>
    <ligand>
        <name>heme</name>
        <dbReference type="ChEBI" id="CHEBI:30413"/>
    </ligand>
    <ligandPart>
        <name>Fe</name>
        <dbReference type="ChEBI" id="CHEBI:18248"/>
    </ligandPart>
</feature>
<evidence type="ECO:0000256" key="4">
    <source>
        <dbReference type="ARBA" id="ARBA00023002"/>
    </source>
</evidence>
<reference evidence="10" key="1">
    <citation type="submission" date="2016-02" db="EMBL/GenBank/DDBJ databases">
        <title>Draft genome sequence of Microdochium bolleyi, a fungal endophyte of beachgrass.</title>
        <authorList>
            <consortium name="DOE Joint Genome Institute"/>
            <person name="David A.S."/>
            <person name="May G."/>
            <person name="Haridas S."/>
            <person name="Lim J."/>
            <person name="Wang M."/>
            <person name="Labutti K."/>
            <person name="Lipzen A."/>
            <person name="Barry K."/>
            <person name="Grigoriev I.V."/>
        </authorList>
    </citation>
    <scope>NUCLEOTIDE SEQUENCE [LARGE SCALE GENOMIC DNA]</scope>
    <source>
        <strain evidence="10">J235TASD1</strain>
    </source>
</reference>
<evidence type="ECO:0000313" key="10">
    <source>
        <dbReference type="Proteomes" id="UP000070501"/>
    </source>
</evidence>
<dbReference type="PANTHER" id="PTHR46206">
    <property type="entry name" value="CYTOCHROME P450"/>
    <property type="match status" value="1"/>
</dbReference>
<dbReference type="STRING" id="196109.A0A136J623"/>
<dbReference type="EMBL" id="KQ964248">
    <property type="protein sequence ID" value="KXJ92549.1"/>
    <property type="molecule type" value="Genomic_DNA"/>
</dbReference>
<comment type="cofactor">
    <cofactor evidence="1 7">
        <name>heme</name>
        <dbReference type="ChEBI" id="CHEBI:30413"/>
    </cofactor>
</comment>
<evidence type="ECO:0000256" key="5">
    <source>
        <dbReference type="ARBA" id="ARBA00023004"/>
    </source>
</evidence>
<keyword evidence="7 8" id="KW-0349">Heme</keyword>
<dbReference type="InterPro" id="IPR036396">
    <property type="entry name" value="Cyt_P450_sf"/>
</dbReference>
<dbReference type="PROSITE" id="PS00086">
    <property type="entry name" value="CYTOCHROME_P450"/>
    <property type="match status" value="1"/>
</dbReference>
<evidence type="ECO:0000256" key="1">
    <source>
        <dbReference type="ARBA" id="ARBA00001971"/>
    </source>
</evidence>
<evidence type="ECO:0000256" key="3">
    <source>
        <dbReference type="ARBA" id="ARBA00022723"/>
    </source>
</evidence>
<dbReference type="SUPFAM" id="SSF48264">
    <property type="entry name" value="Cytochrome P450"/>
    <property type="match status" value="1"/>
</dbReference>
<evidence type="ECO:0000256" key="7">
    <source>
        <dbReference type="PIRSR" id="PIRSR602403-1"/>
    </source>
</evidence>
<evidence type="ECO:0000313" key="9">
    <source>
        <dbReference type="EMBL" id="KXJ92549.1"/>
    </source>
</evidence>
<dbReference type="GO" id="GO:0020037">
    <property type="term" value="F:heme binding"/>
    <property type="evidence" value="ECO:0007669"/>
    <property type="project" value="InterPro"/>
</dbReference>
<sequence>MSELGSSIGQSTSPSGAIFILKRKLKSDHSLSVNTCLALLPWITGERALSQFPLVGKELGTAAKRRKWFLEDASARHKTGYKKFRNMTYRREETDGDVIVLPVRYLEESRKFPDDVISVAEATREIQQTHYLQFSSDDPLLNHTIRSDLTHSLPRINDRLSAEVKRTVPEFLGTAREWTPVNVNSAMLKMVVILSGNIFLGPELNRREEYIHASIHYTVDLFNAANQLREWRRWMRPIGQYLVPNVKAVAEHGRRAREFLVPIVRAPKAQLIAQDGAEEPDDMLQWVIKKADRFGQNDDDLAQLLLSLSLTAIHTTTMMTTFVQASVRSIPEIQAEIKTVLAEHDGVMTTQALYQIKLLDTVMRESQRYNPINLNSFHRKVLKDVELSDGTVLPKGRTIMVPQCGVNFDPAIYPDPLVYNPYHFYDIRTGKAEDPLKYSNKEQHQFISVNKENTTFGFGRHACPGRFFASNEIKHILARMLVDYEMKLPAGETTRFPNLKILSTIAPDPTKNVMFKYVGA</sequence>
<gene>
    <name evidence="9" type="ORF">Micbo1qcDRAFT_202768</name>
</gene>
<evidence type="ECO:0000256" key="2">
    <source>
        <dbReference type="ARBA" id="ARBA00010617"/>
    </source>
</evidence>
<dbReference type="GO" id="GO:0005506">
    <property type="term" value="F:iron ion binding"/>
    <property type="evidence" value="ECO:0007669"/>
    <property type="project" value="InterPro"/>
</dbReference>
<accession>A0A136J623</accession>
<keyword evidence="10" id="KW-1185">Reference proteome</keyword>
<proteinExistence type="inferred from homology"/>
<name>A0A136J623_9PEZI</name>
<comment type="similarity">
    <text evidence="2 8">Belongs to the cytochrome P450 family.</text>
</comment>
<organism evidence="9 10">
    <name type="scientific">Microdochium bolleyi</name>
    <dbReference type="NCBI Taxonomy" id="196109"/>
    <lineage>
        <taxon>Eukaryota</taxon>
        <taxon>Fungi</taxon>
        <taxon>Dikarya</taxon>
        <taxon>Ascomycota</taxon>
        <taxon>Pezizomycotina</taxon>
        <taxon>Sordariomycetes</taxon>
        <taxon>Xylariomycetidae</taxon>
        <taxon>Xylariales</taxon>
        <taxon>Microdochiaceae</taxon>
        <taxon>Microdochium</taxon>
    </lineage>
</organism>
<keyword evidence="6 8" id="KW-0503">Monooxygenase</keyword>
<dbReference type="CDD" id="cd11041">
    <property type="entry name" value="CYP503A1-like"/>
    <property type="match status" value="1"/>
</dbReference>
<dbReference type="Gene3D" id="1.10.630.10">
    <property type="entry name" value="Cytochrome P450"/>
    <property type="match status" value="1"/>
</dbReference>
<evidence type="ECO:0000256" key="6">
    <source>
        <dbReference type="ARBA" id="ARBA00023033"/>
    </source>
</evidence>
<dbReference type="GO" id="GO:0004497">
    <property type="term" value="F:monooxygenase activity"/>
    <property type="evidence" value="ECO:0007669"/>
    <property type="project" value="UniProtKB-KW"/>
</dbReference>
<dbReference type="Pfam" id="PF00067">
    <property type="entry name" value="p450"/>
    <property type="match status" value="1"/>
</dbReference>
<protein>
    <submittedName>
        <fullName evidence="9">Cytochrome P450</fullName>
    </submittedName>
</protein>
<dbReference type="InParanoid" id="A0A136J623"/>
<dbReference type="InterPro" id="IPR017972">
    <property type="entry name" value="Cyt_P450_CS"/>
</dbReference>
<keyword evidence="5 7" id="KW-0408">Iron</keyword>